<gene>
    <name evidence="5" type="ORF">V1264_024780</name>
</gene>
<dbReference type="EMBL" id="JBAMIC010003343">
    <property type="protein sequence ID" value="KAK7089008.1"/>
    <property type="molecule type" value="Genomic_DNA"/>
</dbReference>
<keyword evidence="6" id="KW-1185">Reference proteome</keyword>
<dbReference type="SUPFAM" id="SSF55550">
    <property type="entry name" value="SH2 domain"/>
    <property type="match status" value="1"/>
</dbReference>
<comment type="caution">
    <text evidence="5">The sequence shown here is derived from an EMBL/GenBank/DDBJ whole genome shotgun (WGS) entry which is preliminary data.</text>
</comment>
<dbReference type="GO" id="GO:0030971">
    <property type="term" value="F:receptor tyrosine kinase binding"/>
    <property type="evidence" value="ECO:0007669"/>
    <property type="project" value="TreeGrafter"/>
</dbReference>
<dbReference type="PANTHER" id="PTHR19969:SF5">
    <property type="entry name" value="CRK-LIKE PROTEIN"/>
    <property type="match status" value="1"/>
</dbReference>
<dbReference type="InterPro" id="IPR051184">
    <property type="entry name" value="Tyrosine-phos_adapter"/>
</dbReference>
<dbReference type="InterPro" id="IPR036860">
    <property type="entry name" value="SH2_dom_sf"/>
</dbReference>
<keyword evidence="1 2" id="KW-0727">SH2 domain</keyword>
<dbReference type="GO" id="GO:0016477">
    <property type="term" value="P:cell migration"/>
    <property type="evidence" value="ECO:0007669"/>
    <property type="project" value="TreeGrafter"/>
</dbReference>
<dbReference type="SMART" id="SM00252">
    <property type="entry name" value="SH2"/>
    <property type="match status" value="1"/>
</dbReference>
<dbReference type="PRINTS" id="PR00401">
    <property type="entry name" value="SH2DOMAIN"/>
</dbReference>
<dbReference type="Gene3D" id="3.30.505.10">
    <property type="entry name" value="SH2 domain"/>
    <property type="match status" value="1"/>
</dbReference>
<evidence type="ECO:0000259" key="4">
    <source>
        <dbReference type="PROSITE" id="PS50001"/>
    </source>
</evidence>
<feature type="region of interest" description="Disordered" evidence="3">
    <location>
        <begin position="24"/>
        <end position="55"/>
    </location>
</feature>
<reference evidence="5 6" key="1">
    <citation type="submission" date="2024-02" db="EMBL/GenBank/DDBJ databases">
        <title>Chromosome-scale genome assembly of the rough periwinkle Littorina saxatilis.</title>
        <authorList>
            <person name="De Jode A."/>
            <person name="Faria R."/>
            <person name="Formenti G."/>
            <person name="Sims Y."/>
            <person name="Smith T.P."/>
            <person name="Tracey A."/>
            <person name="Wood J.M.D."/>
            <person name="Zagrodzka Z.B."/>
            <person name="Johannesson K."/>
            <person name="Butlin R.K."/>
            <person name="Leder E.H."/>
        </authorList>
    </citation>
    <scope>NUCLEOTIDE SEQUENCE [LARGE SCALE GENOMIC DNA]</scope>
    <source>
        <strain evidence="5">Snail1</strain>
        <tissue evidence="5">Muscle</tissue>
    </source>
</reference>
<accession>A0AAN9AL70</accession>
<protein>
    <recommendedName>
        <fullName evidence="4">SH2 domain-containing protein</fullName>
    </recommendedName>
</protein>
<evidence type="ECO:0000256" key="1">
    <source>
        <dbReference type="ARBA" id="ARBA00022999"/>
    </source>
</evidence>
<sequence>MTTCFLYSSCSKIVCVPFSSPGIEANHTPEQDESRRRKGGTSEVESIHNNTYRSTTSQPVLEAKHNIEKQTDLTRQPFAFSRHSWYFGNITSEQAGKCLLAAGNGDGSFLVMDSNGKPDKYILKVKFNGEVKSRMICVSQSGFWIEKQNDFPTVTSLIDHYREHAGCFPTNLSLPCVRTSNIP</sequence>
<evidence type="ECO:0000256" key="3">
    <source>
        <dbReference type="SAM" id="MobiDB-lite"/>
    </source>
</evidence>
<dbReference type="Proteomes" id="UP001374579">
    <property type="component" value="Unassembled WGS sequence"/>
</dbReference>
<feature type="domain" description="SH2" evidence="4">
    <location>
        <begin position="85"/>
        <end position="176"/>
    </location>
</feature>
<proteinExistence type="predicted"/>
<evidence type="ECO:0000313" key="5">
    <source>
        <dbReference type="EMBL" id="KAK7089008.1"/>
    </source>
</evidence>
<evidence type="ECO:0000256" key="2">
    <source>
        <dbReference type="PROSITE-ProRule" id="PRU00191"/>
    </source>
</evidence>
<dbReference type="GO" id="GO:0007167">
    <property type="term" value="P:enzyme-linked receptor protein signaling pathway"/>
    <property type="evidence" value="ECO:0007669"/>
    <property type="project" value="TreeGrafter"/>
</dbReference>
<dbReference type="InterPro" id="IPR000980">
    <property type="entry name" value="SH2"/>
</dbReference>
<feature type="compositionally biased region" description="Polar residues" evidence="3">
    <location>
        <begin position="43"/>
        <end position="55"/>
    </location>
</feature>
<name>A0AAN9AL70_9CAEN</name>
<dbReference type="PANTHER" id="PTHR19969">
    <property type="entry name" value="SH2-SH3 ADAPTOR PROTEIN-RELATED"/>
    <property type="match status" value="1"/>
</dbReference>
<organism evidence="5 6">
    <name type="scientific">Littorina saxatilis</name>
    <dbReference type="NCBI Taxonomy" id="31220"/>
    <lineage>
        <taxon>Eukaryota</taxon>
        <taxon>Metazoa</taxon>
        <taxon>Spiralia</taxon>
        <taxon>Lophotrochozoa</taxon>
        <taxon>Mollusca</taxon>
        <taxon>Gastropoda</taxon>
        <taxon>Caenogastropoda</taxon>
        <taxon>Littorinimorpha</taxon>
        <taxon>Littorinoidea</taxon>
        <taxon>Littorinidae</taxon>
        <taxon>Littorina</taxon>
    </lineage>
</organism>
<dbReference type="PROSITE" id="PS50001">
    <property type="entry name" value="SH2"/>
    <property type="match status" value="1"/>
</dbReference>
<dbReference type="Pfam" id="PF00017">
    <property type="entry name" value="SH2"/>
    <property type="match status" value="1"/>
</dbReference>
<evidence type="ECO:0000313" key="6">
    <source>
        <dbReference type="Proteomes" id="UP001374579"/>
    </source>
</evidence>
<dbReference type="GO" id="GO:0005737">
    <property type="term" value="C:cytoplasm"/>
    <property type="evidence" value="ECO:0007669"/>
    <property type="project" value="TreeGrafter"/>
</dbReference>
<dbReference type="AlphaFoldDB" id="A0AAN9AL70"/>
<dbReference type="GO" id="GO:0035591">
    <property type="term" value="F:signaling adaptor activity"/>
    <property type="evidence" value="ECO:0007669"/>
    <property type="project" value="TreeGrafter"/>
</dbReference>